<accession>A0A919Y3A2</accession>
<dbReference type="AlphaFoldDB" id="A0A919Y3A2"/>
<name>A0A919Y3A2_9BACL</name>
<dbReference type="Proteomes" id="UP000678895">
    <property type="component" value="Unassembled WGS sequence"/>
</dbReference>
<proteinExistence type="predicted"/>
<dbReference type="RefSeq" id="WP_301625951.1">
    <property type="nucleotide sequence ID" value="NZ_BORS01000004.1"/>
</dbReference>
<evidence type="ECO:0000313" key="3">
    <source>
        <dbReference type="Proteomes" id="UP000678895"/>
    </source>
</evidence>
<feature type="chain" id="PRO_5037022667" evidence="1">
    <location>
        <begin position="25"/>
        <end position="173"/>
    </location>
</feature>
<keyword evidence="1" id="KW-0732">Signal</keyword>
<dbReference type="EMBL" id="BORS01000004">
    <property type="protein sequence ID" value="GIO41625.1"/>
    <property type="molecule type" value="Genomic_DNA"/>
</dbReference>
<organism evidence="2 3">
    <name type="scientific">Paenibacillus apis</name>
    <dbReference type="NCBI Taxonomy" id="1792174"/>
    <lineage>
        <taxon>Bacteria</taxon>
        <taxon>Bacillati</taxon>
        <taxon>Bacillota</taxon>
        <taxon>Bacilli</taxon>
        <taxon>Bacillales</taxon>
        <taxon>Paenibacillaceae</taxon>
        <taxon>Paenibacillus</taxon>
    </lineage>
</organism>
<keyword evidence="3" id="KW-1185">Reference proteome</keyword>
<protein>
    <submittedName>
        <fullName evidence="2">Uncharacterized protein</fullName>
    </submittedName>
</protein>
<comment type="caution">
    <text evidence="2">The sequence shown here is derived from an EMBL/GenBank/DDBJ whole genome shotgun (WGS) entry which is preliminary data.</text>
</comment>
<reference evidence="2" key="1">
    <citation type="submission" date="2021-03" db="EMBL/GenBank/DDBJ databases">
        <title>Antimicrobial resistance genes in bacteria isolated from Japanese honey, and their potential for conferring macrolide and lincosamide resistance in the American foulbrood pathogen Paenibacillus larvae.</title>
        <authorList>
            <person name="Okamoto M."/>
            <person name="Kumagai M."/>
            <person name="Kanamori H."/>
            <person name="Takamatsu D."/>
        </authorList>
    </citation>
    <scope>NUCLEOTIDE SEQUENCE</scope>
    <source>
        <strain evidence="2">J41TS4</strain>
    </source>
</reference>
<evidence type="ECO:0000313" key="2">
    <source>
        <dbReference type="EMBL" id="GIO41625.1"/>
    </source>
</evidence>
<dbReference type="PROSITE" id="PS51257">
    <property type="entry name" value="PROKAR_LIPOPROTEIN"/>
    <property type="match status" value="1"/>
</dbReference>
<sequence length="173" mass="19892">MNGTRVFLIAVVSLALLSGCAAHTNNNSSNLLQDSTENIRSSQEVESWINEAETPSEQFMMDLRETLNLSFKIFDAMENNQYSFLESTKAKEITIDKENNQIVYKYYGEEIRSDFLKGLNFSNLEYWGSGYNEDGTGFQIVFANYFQDTHGTIYFEFIREGDHWVFNGFTTNA</sequence>
<evidence type="ECO:0000256" key="1">
    <source>
        <dbReference type="SAM" id="SignalP"/>
    </source>
</evidence>
<gene>
    <name evidence="2" type="ORF">J41TS4_13830</name>
</gene>
<feature type="signal peptide" evidence="1">
    <location>
        <begin position="1"/>
        <end position="24"/>
    </location>
</feature>